<sequence>MSDDPAIGFLKADVARFCAGLDELAPAIRLRLLVQLRAALDEVTDAALDEGMAAAKAEGWGLRQIGGQVGLSHEKVRYRLAQSAGRGEPAGDPS</sequence>
<evidence type="ECO:0000313" key="2">
    <source>
        <dbReference type="Proteomes" id="UP001500151"/>
    </source>
</evidence>
<dbReference type="Proteomes" id="UP001500151">
    <property type="component" value="Unassembled WGS sequence"/>
</dbReference>
<reference evidence="1 2" key="1">
    <citation type="journal article" date="2019" name="Int. J. Syst. Evol. Microbiol.">
        <title>The Global Catalogue of Microorganisms (GCM) 10K type strain sequencing project: providing services to taxonomists for standard genome sequencing and annotation.</title>
        <authorList>
            <consortium name="The Broad Institute Genomics Platform"/>
            <consortium name="The Broad Institute Genome Sequencing Center for Infectious Disease"/>
            <person name="Wu L."/>
            <person name="Ma J."/>
        </authorList>
    </citation>
    <scope>NUCLEOTIDE SEQUENCE [LARGE SCALE GENOMIC DNA]</scope>
    <source>
        <strain evidence="1 2">JCM 4524</strain>
    </source>
</reference>
<protein>
    <recommendedName>
        <fullName evidence="3">Helix-turn-helix domain-containing protein</fullName>
    </recommendedName>
</protein>
<comment type="caution">
    <text evidence="1">The sequence shown here is derived from an EMBL/GenBank/DDBJ whole genome shotgun (WGS) entry which is preliminary data.</text>
</comment>
<gene>
    <name evidence="1" type="ORF">GCM10010307_36080</name>
</gene>
<dbReference type="RefSeq" id="WP_344391230.1">
    <property type="nucleotide sequence ID" value="NZ_BAAASJ010000034.1"/>
</dbReference>
<proteinExistence type="predicted"/>
<evidence type="ECO:0000313" key="1">
    <source>
        <dbReference type="EMBL" id="GAA2638006.1"/>
    </source>
</evidence>
<name>A0ABN3QY28_9ACTN</name>
<dbReference type="EMBL" id="BAAASJ010000034">
    <property type="protein sequence ID" value="GAA2638006.1"/>
    <property type="molecule type" value="Genomic_DNA"/>
</dbReference>
<keyword evidence="2" id="KW-1185">Reference proteome</keyword>
<evidence type="ECO:0008006" key="3">
    <source>
        <dbReference type="Google" id="ProtNLM"/>
    </source>
</evidence>
<accession>A0ABN3QY28</accession>
<organism evidence="1 2">
    <name type="scientific">Streptomyces vastus</name>
    <dbReference type="NCBI Taxonomy" id="285451"/>
    <lineage>
        <taxon>Bacteria</taxon>
        <taxon>Bacillati</taxon>
        <taxon>Actinomycetota</taxon>
        <taxon>Actinomycetes</taxon>
        <taxon>Kitasatosporales</taxon>
        <taxon>Streptomycetaceae</taxon>
        <taxon>Streptomyces</taxon>
    </lineage>
</organism>